<keyword evidence="7" id="KW-1185">Reference proteome</keyword>
<feature type="transmembrane region" description="Helical" evidence="4">
    <location>
        <begin position="126"/>
        <end position="147"/>
    </location>
</feature>
<dbReference type="PANTHER" id="PTHR37042:SF4">
    <property type="entry name" value="OUTER MEMBRANE PROTEIN RV1973"/>
    <property type="match status" value="1"/>
</dbReference>
<reference evidence="7" key="1">
    <citation type="journal article" date="2019" name="Int. J. Syst. Evol. Microbiol.">
        <title>The Global Catalogue of Microorganisms (GCM) 10K type strain sequencing project: providing services to taxonomists for standard genome sequencing and annotation.</title>
        <authorList>
            <consortium name="The Broad Institute Genomics Platform"/>
            <consortium name="The Broad Institute Genome Sequencing Center for Infectious Disease"/>
            <person name="Wu L."/>
            <person name="Ma J."/>
        </authorList>
    </citation>
    <scope>NUCLEOTIDE SEQUENCE [LARGE SCALE GENOMIC DNA]</scope>
    <source>
        <strain evidence="7">JCM 16022</strain>
    </source>
</reference>
<accession>A0ABP5LFC3</accession>
<dbReference type="Proteomes" id="UP001501771">
    <property type="component" value="Unassembled WGS sequence"/>
</dbReference>
<dbReference type="SUPFAM" id="SSF46565">
    <property type="entry name" value="Chaperone J-domain"/>
    <property type="match status" value="1"/>
</dbReference>
<keyword evidence="4" id="KW-0812">Transmembrane</keyword>
<evidence type="ECO:0000256" key="4">
    <source>
        <dbReference type="SAM" id="Phobius"/>
    </source>
</evidence>
<dbReference type="PRINTS" id="PR00625">
    <property type="entry name" value="JDOMAIN"/>
</dbReference>
<organism evidence="6 7">
    <name type="scientific">Nocardioides koreensis</name>
    <dbReference type="NCBI Taxonomy" id="433651"/>
    <lineage>
        <taxon>Bacteria</taxon>
        <taxon>Bacillati</taxon>
        <taxon>Actinomycetota</taxon>
        <taxon>Actinomycetes</taxon>
        <taxon>Propionibacteriales</taxon>
        <taxon>Nocardioidaceae</taxon>
        <taxon>Nocardioides</taxon>
    </lineage>
</organism>
<dbReference type="EMBL" id="BAAAQR010000006">
    <property type="protein sequence ID" value="GAA2146290.1"/>
    <property type="molecule type" value="Genomic_DNA"/>
</dbReference>
<feature type="domain" description="J" evidence="5">
    <location>
        <begin position="4"/>
        <end position="61"/>
    </location>
</feature>
<feature type="compositionally biased region" description="Low complexity" evidence="3">
    <location>
        <begin position="71"/>
        <end position="80"/>
    </location>
</feature>
<evidence type="ECO:0000259" key="5">
    <source>
        <dbReference type="PROSITE" id="PS50076"/>
    </source>
</evidence>
<dbReference type="Gene3D" id="1.10.287.110">
    <property type="entry name" value="DnaJ domain"/>
    <property type="match status" value="1"/>
</dbReference>
<protein>
    <recommendedName>
        <fullName evidence="5">J domain-containing protein</fullName>
    </recommendedName>
</protein>
<dbReference type="RefSeq" id="WP_344151552.1">
    <property type="nucleotide sequence ID" value="NZ_BAAAQR010000006.1"/>
</dbReference>
<name>A0ABP5LFC3_9ACTN</name>
<dbReference type="PANTHER" id="PTHR37042">
    <property type="entry name" value="OUTER MEMBRANE PROTEIN RV1973"/>
    <property type="match status" value="1"/>
</dbReference>
<comment type="caution">
    <text evidence="6">The sequence shown here is derived from an EMBL/GenBank/DDBJ whole genome shotgun (WGS) entry which is preliminary data.</text>
</comment>
<evidence type="ECO:0000256" key="3">
    <source>
        <dbReference type="SAM" id="MobiDB-lite"/>
    </source>
</evidence>
<evidence type="ECO:0000256" key="1">
    <source>
        <dbReference type="ARBA" id="ARBA00004370"/>
    </source>
</evidence>
<feature type="compositionally biased region" description="Basic and acidic residues" evidence="3">
    <location>
        <begin position="109"/>
        <end position="118"/>
    </location>
</feature>
<evidence type="ECO:0000256" key="2">
    <source>
        <dbReference type="ARBA" id="ARBA00023136"/>
    </source>
</evidence>
<evidence type="ECO:0000313" key="6">
    <source>
        <dbReference type="EMBL" id="GAA2146290.1"/>
    </source>
</evidence>
<keyword evidence="4" id="KW-1133">Transmembrane helix</keyword>
<sequence length="285" mass="30862">MTPSWYDLLDVAPDASEAEIRAAWKAAIVDLDPTDRRFRVYNQAAEVLLDPKRRAQHDAELASQPTDEEGPVAAATAPGAGAAGGLVGRLHRSRKPKEATPAPSATPVTHEDHSLQDRTRRGVPGWALAVLAVLTAASVGVAAWLWFEVPSDAAVQESTRAAQGAAERAIGPILSYDYRHLDEDQAAAESYMTSGYRDDYDKLFAVVKQNAPGIRTVVTGKVVSSGIVRSGSDRVEVLLFVDQPTTNKQHKTPVVYKNQVRVQMEKVDGDWLVDCLITTPNGHCD</sequence>
<dbReference type="PROSITE" id="PS50076">
    <property type="entry name" value="DNAJ_2"/>
    <property type="match status" value="1"/>
</dbReference>
<keyword evidence="2 4" id="KW-0472">Membrane</keyword>
<feature type="region of interest" description="Disordered" evidence="3">
    <location>
        <begin position="55"/>
        <end position="118"/>
    </location>
</feature>
<dbReference type="Pfam" id="PF00226">
    <property type="entry name" value="DnaJ"/>
    <property type="match status" value="1"/>
</dbReference>
<dbReference type="InterPro" id="IPR001623">
    <property type="entry name" value="DnaJ_domain"/>
</dbReference>
<evidence type="ECO:0000313" key="7">
    <source>
        <dbReference type="Proteomes" id="UP001501771"/>
    </source>
</evidence>
<dbReference type="CDD" id="cd06257">
    <property type="entry name" value="DnaJ"/>
    <property type="match status" value="1"/>
</dbReference>
<dbReference type="InterPro" id="IPR036869">
    <property type="entry name" value="J_dom_sf"/>
</dbReference>
<gene>
    <name evidence="6" type="ORF">GCM10009844_22160</name>
</gene>
<comment type="subcellular location">
    <subcellularLocation>
        <location evidence="1">Membrane</location>
    </subcellularLocation>
</comment>
<proteinExistence type="predicted"/>